<evidence type="ECO:0000259" key="5">
    <source>
        <dbReference type="PROSITE" id="PS50929"/>
    </source>
</evidence>
<keyword evidence="2 4" id="KW-1133">Transmembrane helix</keyword>
<evidence type="ECO:0000256" key="2">
    <source>
        <dbReference type="ARBA" id="ARBA00022989"/>
    </source>
</evidence>
<dbReference type="AlphaFoldDB" id="A0A3P7JA82"/>
<dbReference type="PROSITE" id="PS50929">
    <property type="entry name" value="ABC_TM1F"/>
    <property type="match status" value="1"/>
</dbReference>
<dbReference type="EMBL" id="UYYB01028737">
    <property type="protein sequence ID" value="VDM73077.1"/>
    <property type="molecule type" value="Genomic_DNA"/>
</dbReference>
<dbReference type="GO" id="GO:0005524">
    <property type="term" value="F:ATP binding"/>
    <property type="evidence" value="ECO:0007669"/>
    <property type="project" value="InterPro"/>
</dbReference>
<reference evidence="6 7" key="1">
    <citation type="submission" date="2018-11" db="EMBL/GenBank/DDBJ databases">
        <authorList>
            <consortium name="Pathogen Informatics"/>
        </authorList>
    </citation>
    <scope>NUCLEOTIDE SEQUENCE [LARGE SCALE GENOMIC DNA]</scope>
</reference>
<accession>A0A3P7JA82</accession>
<name>A0A3P7JA82_STRVU</name>
<dbReference type="Pfam" id="PF00664">
    <property type="entry name" value="ABC_membrane"/>
    <property type="match status" value="1"/>
</dbReference>
<feature type="transmembrane region" description="Helical" evidence="4">
    <location>
        <begin position="29"/>
        <end position="46"/>
    </location>
</feature>
<protein>
    <recommendedName>
        <fullName evidence="5">ABC transmembrane type-1 domain-containing protein</fullName>
    </recommendedName>
</protein>
<organism evidence="6 7">
    <name type="scientific">Strongylus vulgaris</name>
    <name type="common">Blood worm</name>
    <dbReference type="NCBI Taxonomy" id="40348"/>
    <lineage>
        <taxon>Eukaryota</taxon>
        <taxon>Metazoa</taxon>
        <taxon>Ecdysozoa</taxon>
        <taxon>Nematoda</taxon>
        <taxon>Chromadorea</taxon>
        <taxon>Rhabditida</taxon>
        <taxon>Rhabditina</taxon>
        <taxon>Rhabditomorpha</taxon>
        <taxon>Strongyloidea</taxon>
        <taxon>Strongylidae</taxon>
        <taxon>Strongylus</taxon>
    </lineage>
</organism>
<dbReference type="GO" id="GO:0016020">
    <property type="term" value="C:membrane"/>
    <property type="evidence" value="ECO:0007669"/>
    <property type="project" value="InterPro"/>
</dbReference>
<dbReference type="InterPro" id="IPR036640">
    <property type="entry name" value="ABC1_TM_sf"/>
</dbReference>
<evidence type="ECO:0000256" key="4">
    <source>
        <dbReference type="SAM" id="Phobius"/>
    </source>
</evidence>
<evidence type="ECO:0000313" key="7">
    <source>
        <dbReference type="Proteomes" id="UP000270094"/>
    </source>
</evidence>
<dbReference type="Gene3D" id="1.20.1560.10">
    <property type="entry name" value="ABC transporter type 1, transmembrane domain"/>
    <property type="match status" value="1"/>
</dbReference>
<dbReference type="GO" id="GO:0140359">
    <property type="term" value="F:ABC-type transporter activity"/>
    <property type="evidence" value="ECO:0007669"/>
    <property type="project" value="InterPro"/>
</dbReference>
<feature type="transmembrane region" description="Helical" evidence="4">
    <location>
        <begin position="7"/>
        <end position="23"/>
    </location>
</feature>
<keyword evidence="3 4" id="KW-0472">Membrane</keyword>
<dbReference type="OrthoDB" id="5872295at2759"/>
<keyword evidence="1 4" id="KW-0812">Transmembrane</keyword>
<dbReference type="InterPro" id="IPR011527">
    <property type="entry name" value="ABC1_TM_dom"/>
</dbReference>
<gene>
    <name evidence="6" type="ORF">SVUK_LOCUS8075</name>
</gene>
<sequence>MGMLSRGITTFIASAVVALIFNWRVTLIIVAVGPVSTVTMMIMAWLSTSPMNKVMEVSAEAGSIAEEAIMNAKTVAACNGQDYMVKVRRSINRLSSL</sequence>
<proteinExistence type="predicted"/>
<evidence type="ECO:0000313" key="6">
    <source>
        <dbReference type="EMBL" id="VDM73077.1"/>
    </source>
</evidence>
<dbReference type="Proteomes" id="UP000270094">
    <property type="component" value="Unassembled WGS sequence"/>
</dbReference>
<keyword evidence="7" id="KW-1185">Reference proteome</keyword>
<evidence type="ECO:0000256" key="1">
    <source>
        <dbReference type="ARBA" id="ARBA00022692"/>
    </source>
</evidence>
<evidence type="ECO:0000256" key="3">
    <source>
        <dbReference type="ARBA" id="ARBA00023136"/>
    </source>
</evidence>
<feature type="domain" description="ABC transmembrane type-1" evidence="5">
    <location>
        <begin position="1"/>
        <end position="86"/>
    </location>
</feature>
<dbReference type="SUPFAM" id="SSF90123">
    <property type="entry name" value="ABC transporter transmembrane region"/>
    <property type="match status" value="1"/>
</dbReference>